<dbReference type="Proteomes" id="UP000179467">
    <property type="component" value="Unassembled WGS sequence"/>
</dbReference>
<comment type="caution">
    <text evidence="3">The sequence shown here is derived from an EMBL/GenBank/DDBJ whole genome shotgun (WGS) entry which is preliminary data.</text>
</comment>
<evidence type="ECO:0000259" key="2">
    <source>
        <dbReference type="Pfam" id="PF07589"/>
    </source>
</evidence>
<dbReference type="EMBL" id="MIPT01000001">
    <property type="protein sequence ID" value="OHT20974.1"/>
    <property type="molecule type" value="Genomic_DNA"/>
</dbReference>
<dbReference type="NCBIfam" id="NF035944">
    <property type="entry name" value="PEPxxWA-CTERM"/>
    <property type="match status" value="1"/>
</dbReference>
<dbReference type="NCBIfam" id="TIGR02595">
    <property type="entry name" value="PEP_CTERM"/>
    <property type="match status" value="1"/>
</dbReference>
<organism evidence="3 4">
    <name type="scientific">Edaphosphingomonas haloaromaticamans</name>
    <dbReference type="NCBI Taxonomy" id="653954"/>
    <lineage>
        <taxon>Bacteria</taxon>
        <taxon>Pseudomonadati</taxon>
        <taxon>Pseudomonadota</taxon>
        <taxon>Alphaproteobacteria</taxon>
        <taxon>Sphingomonadales</taxon>
        <taxon>Rhizorhabdaceae</taxon>
        <taxon>Edaphosphingomonas</taxon>
    </lineage>
</organism>
<dbReference type="RefSeq" id="WP_015457516.1">
    <property type="nucleotide sequence ID" value="NZ_MIPT01000001.1"/>
</dbReference>
<dbReference type="InterPro" id="IPR013424">
    <property type="entry name" value="Ice-binding_C"/>
</dbReference>
<feature type="domain" description="Ice-binding protein C-terminal" evidence="2">
    <location>
        <begin position="221"/>
        <end position="245"/>
    </location>
</feature>
<evidence type="ECO:0000256" key="1">
    <source>
        <dbReference type="SAM" id="SignalP"/>
    </source>
</evidence>
<sequence>MILRKLGLAAAAMLMAAAPGMASAAEFTFGLTGNTPDNGQRGNVRTFTATNGAETLQVKVSAWSAKKTGNSYSISEAYLGAYPQGLGASAKNDTSHTIDNQGTFDFLVFQFDQAVEVQKATFTPFSVGGSSDSDATIGVGNIDLSFASDVDFANWASVASVFGPFEENAGGSRTSTRDINLANEIGNLLFVGASFKDFAKFDGFKLSGLVVDTIDRVETPAVPEPASWAMMIAGFGLVGGTMRRRAVRFQLA</sequence>
<accession>A0A1S1HFH7</accession>
<feature type="chain" id="PRO_5010185559" description="Ice-binding protein C-terminal domain-containing protein" evidence="1">
    <location>
        <begin position="25"/>
        <end position="252"/>
    </location>
</feature>
<feature type="signal peptide" evidence="1">
    <location>
        <begin position="1"/>
        <end position="24"/>
    </location>
</feature>
<gene>
    <name evidence="3" type="ORF">BHE75_02979</name>
</gene>
<name>A0A1S1HFH7_9SPHN</name>
<evidence type="ECO:0000313" key="4">
    <source>
        <dbReference type="Proteomes" id="UP000179467"/>
    </source>
</evidence>
<keyword evidence="1" id="KW-0732">Signal</keyword>
<proteinExistence type="predicted"/>
<dbReference type="AlphaFoldDB" id="A0A1S1HFH7"/>
<keyword evidence="4" id="KW-1185">Reference proteome</keyword>
<protein>
    <recommendedName>
        <fullName evidence="2">Ice-binding protein C-terminal domain-containing protein</fullName>
    </recommendedName>
</protein>
<reference evidence="3 4" key="1">
    <citation type="submission" date="2016-09" db="EMBL/GenBank/DDBJ databases">
        <title>Metabolic pathway, cell adaptation mechanisms and a novel monoxygenase revealed through proteogenomic-transcription analysis of a Sphingomonas haloaromaticamans strain degrading the fungicide ortho-phenylphenol.</title>
        <authorList>
            <person name="Perruchon C."/>
            <person name="Papadopoulou E.S."/>
            <person name="Rousidou C."/>
            <person name="Vasileiadis S."/>
            <person name="Tanou G."/>
            <person name="Amoutzias G."/>
            <person name="Molassiotis A."/>
            <person name="Karpouzas D.G."/>
        </authorList>
    </citation>
    <scope>NUCLEOTIDE SEQUENCE [LARGE SCALE GENOMIC DNA]</scope>
    <source>
        <strain evidence="3 4">P3</strain>
    </source>
</reference>
<dbReference type="Pfam" id="PF07589">
    <property type="entry name" value="PEP-CTERM"/>
    <property type="match status" value="1"/>
</dbReference>
<evidence type="ECO:0000313" key="3">
    <source>
        <dbReference type="EMBL" id="OHT20974.1"/>
    </source>
</evidence>